<dbReference type="InterPro" id="IPR021136">
    <property type="entry name" value="Flagellar_hook_control-like_C"/>
</dbReference>
<organism evidence="3 4">
    <name type="scientific">Tersicoccus phoenicis</name>
    <dbReference type="NCBI Taxonomy" id="554083"/>
    <lineage>
        <taxon>Bacteria</taxon>
        <taxon>Bacillati</taxon>
        <taxon>Actinomycetota</taxon>
        <taxon>Actinomycetes</taxon>
        <taxon>Micrococcales</taxon>
        <taxon>Micrococcaceae</taxon>
        <taxon>Tersicoccus</taxon>
    </lineage>
</organism>
<comment type="caution">
    <text evidence="3">The sequence shown here is derived from an EMBL/GenBank/DDBJ whole genome shotgun (WGS) entry which is preliminary data.</text>
</comment>
<feature type="domain" description="Flagellar hook-length control protein-like C-terminal" evidence="2">
    <location>
        <begin position="388"/>
        <end position="464"/>
    </location>
</feature>
<feature type="compositionally biased region" description="Low complexity" evidence="1">
    <location>
        <begin position="278"/>
        <end position="287"/>
    </location>
</feature>
<dbReference type="CDD" id="cd17470">
    <property type="entry name" value="T3SS_Flik_C"/>
    <property type="match status" value="1"/>
</dbReference>
<feature type="region of interest" description="Disordered" evidence="1">
    <location>
        <begin position="1"/>
        <end position="43"/>
    </location>
</feature>
<feature type="compositionally biased region" description="Low complexity" evidence="1">
    <location>
        <begin position="303"/>
        <end position="324"/>
    </location>
</feature>
<keyword evidence="4" id="KW-1185">Reference proteome</keyword>
<feature type="compositionally biased region" description="Polar residues" evidence="1">
    <location>
        <begin position="18"/>
        <end position="31"/>
    </location>
</feature>
<dbReference type="Proteomes" id="UP000187085">
    <property type="component" value="Unassembled WGS sequence"/>
</dbReference>
<reference evidence="3 4" key="1">
    <citation type="submission" date="2016-12" db="EMBL/GenBank/DDBJ databases">
        <title>Draft genome of Tersicoccus phoenicis 1P05MA.</title>
        <authorList>
            <person name="Nakajima Y."/>
            <person name="Yoshizawa S."/>
            <person name="Nakamura K."/>
            <person name="Ogura Y."/>
            <person name="Hayashi T."/>
            <person name="Kogure K."/>
        </authorList>
    </citation>
    <scope>NUCLEOTIDE SEQUENCE [LARGE SCALE GENOMIC DNA]</scope>
    <source>
        <strain evidence="3 4">1p05MA</strain>
    </source>
</reference>
<gene>
    <name evidence="3" type="ORF">BKD30_11325</name>
</gene>
<evidence type="ECO:0000313" key="4">
    <source>
        <dbReference type="Proteomes" id="UP000187085"/>
    </source>
</evidence>
<dbReference type="EMBL" id="MRDE01000072">
    <property type="protein sequence ID" value="OMH23520.1"/>
    <property type="molecule type" value="Genomic_DNA"/>
</dbReference>
<feature type="compositionally biased region" description="Low complexity" evidence="1">
    <location>
        <begin position="485"/>
        <end position="502"/>
    </location>
</feature>
<evidence type="ECO:0000256" key="1">
    <source>
        <dbReference type="SAM" id="MobiDB-lite"/>
    </source>
</evidence>
<feature type="compositionally biased region" description="Low complexity" evidence="1">
    <location>
        <begin position="202"/>
        <end position="221"/>
    </location>
</feature>
<dbReference type="OrthoDB" id="5149615at2"/>
<dbReference type="Gene3D" id="3.30.750.140">
    <property type="match status" value="1"/>
</dbReference>
<protein>
    <recommendedName>
        <fullName evidence="2">Flagellar hook-length control protein-like C-terminal domain-containing protein</fullName>
    </recommendedName>
</protein>
<evidence type="ECO:0000313" key="3">
    <source>
        <dbReference type="EMBL" id="OMH23520.1"/>
    </source>
</evidence>
<feature type="region of interest" description="Disordered" evidence="1">
    <location>
        <begin position="183"/>
        <end position="287"/>
    </location>
</feature>
<dbReference type="STRING" id="554083.BKD30_11325"/>
<dbReference type="AlphaFoldDB" id="A0A1R1L7K9"/>
<name>A0A1R1L7K9_9MICC</name>
<accession>A0A1R1L7K9</accession>
<proteinExistence type="predicted"/>
<evidence type="ECO:0000259" key="2">
    <source>
        <dbReference type="Pfam" id="PF02120"/>
    </source>
</evidence>
<feature type="region of interest" description="Disordered" evidence="1">
    <location>
        <begin position="303"/>
        <end position="335"/>
    </location>
</feature>
<dbReference type="RefSeq" id="WP_076704737.1">
    <property type="nucleotide sequence ID" value="NZ_MRDE01000072.1"/>
</dbReference>
<feature type="region of interest" description="Disordered" evidence="1">
    <location>
        <begin position="454"/>
        <end position="511"/>
    </location>
</feature>
<dbReference type="InterPro" id="IPR038610">
    <property type="entry name" value="FliK-like_C_sf"/>
</dbReference>
<sequence>MSVPTTRPSTPKLPPTATDATPGSATGTTDGRSGAAGEATSGRRFAARLHDVLGGAPDAAPVAAAGVRLSGAPRSADPGAFPRGPLRSLPVTVPATMTPAGLATGPGAAADRAEVASDGGQPVDTVAAVSTDTVAGIAPGTVGDPAGALPGIAVVPGTGGATPPVGSTSRGQTVPQADAALAGAPVPSLAPGSSSARPTGGTAVEPTPAGVAVPVTTPPSARSTTGGDAAGRVTTGGDRPPVASTDPARAGAAPVLADGASDSTTPGGPARPVNWSTGPATSVAPGAPAVTAGPAGVGAPVTAPGASASAVPAAPDAGARPVAGTGESASAGPSATAVPVIGAPVIGAPVIGSAVAGSGTAPSTPAPLPSGDPLLYAQLGRALGALRTAGEGRHELTVAVHPDDLGPVTVRARIEGGTVRIELFAPTDAGRDAVRSALADLRRTLAETGLTADLDLSDRSAPQDGWGSRPDVPDDDSGRAGGTGRAAAATEPTPTGTPLTGRARGRLDVLA</sequence>
<dbReference type="Pfam" id="PF02120">
    <property type="entry name" value="Flg_hook"/>
    <property type="match status" value="1"/>
</dbReference>